<dbReference type="EMBL" id="JBAHYK010000340">
    <property type="protein sequence ID" value="KAL0575068.1"/>
    <property type="molecule type" value="Genomic_DNA"/>
</dbReference>
<reference evidence="3 4" key="1">
    <citation type="submission" date="2024-02" db="EMBL/GenBank/DDBJ databases">
        <title>A draft genome for the cacao thread blight pathogen Marasmius crinis-equi.</title>
        <authorList>
            <person name="Cohen S.P."/>
            <person name="Baruah I.K."/>
            <person name="Amoako-Attah I."/>
            <person name="Bukari Y."/>
            <person name="Meinhardt L.W."/>
            <person name="Bailey B.A."/>
        </authorList>
    </citation>
    <scope>NUCLEOTIDE SEQUENCE [LARGE SCALE GENOMIC DNA]</scope>
    <source>
        <strain evidence="3 4">GH-76</strain>
    </source>
</reference>
<accession>A0ABR3FI94</accession>
<organism evidence="3 4">
    <name type="scientific">Marasmius crinis-equi</name>
    <dbReference type="NCBI Taxonomy" id="585013"/>
    <lineage>
        <taxon>Eukaryota</taxon>
        <taxon>Fungi</taxon>
        <taxon>Dikarya</taxon>
        <taxon>Basidiomycota</taxon>
        <taxon>Agaricomycotina</taxon>
        <taxon>Agaricomycetes</taxon>
        <taxon>Agaricomycetidae</taxon>
        <taxon>Agaricales</taxon>
        <taxon>Marasmiineae</taxon>
        <taxon>Marasmiaceae</taxon>
        <taxon>Marasmius</taxon>
    </lineage>
</organism>
<protein>
    <recommendedName>
        <fullName evidence="5">Cupredoxin</fullName>
    </recommendedName>
</protein>
<dbReference type="InterPro" id="IPR008972">
    <property type="entry name" value="Cupredoxin"/>
</dbReference>
<feature type="region of interest" description="Disordered" evidence="1">
    <location>
        <begin position="326"/>
        <end position="345"/>
    </location>
</feature>
<evidence type="ECO:0008006" key="5">
    <source>
        <dbReference type="Google" id="ProtNLM"/>
    </source>
</evidence>
<gene>
    <name evidence="3" type="ORF">V5O48_006913</name>
</gene>
<dbReference type="CDD" id="cd00920">
    <property type="entry name" value="Cupredoxin"/>
    <property type="match status" value="2"/>
</dbReference>
<keyword evidence="2" id="KW-0732">Signal</keyword>
<dbReference type="PANTHER" id="PTHR34883">
    <property type="entry name" value="SERINE-RICH PROTEIN, PUTATIVE-RELATED-RELATED"/>
    <property type="match status" value="1"/>
</dbReference>
<dbReference type="PANTHER" id="PTHR34883:SF15">
    <property type="entry name" value="EXTRACELLULAR SERINE-RICH PROTEIN"/>
    <property type="match status" value="1"/>
</dbReference>
<keyword evidence="4" id="KW-1185">Reference proteome</keyword>
<dbReference type="Proteomes" id="UP001465976">
    <property type="component" value="Unassembled WGS sequence"/>
</dbReference>
<sequence length="373" mass="38828">MIRTLLTLAVASLPATVLAANYDVTVGADSKLAFNPEFVNGQPGDTVTFTFYPKNHTVTQSTFDQPCSIASGGFDTGFKPVPVNQTTDFPQEVFTIHDTTPAWFYCAQKALPAGPAHCPSGMVFAVNPPPEGNEKSFSAFKALAMKSNATSSTTSSATDTWVTPPPQTWHTATATITHDASTWTSTYTSYEGSAQPTFAPQPVVHKITVGLGGLIFNPPNISAAIGDQVVFEFHPKAHGVTQSSFSSPCSPLAGGFESGLKPVASEDADKPIFTLTINDTAPIWGYCPQQGPPVHCGEGMVFSINAVESGPNNFANFQTIANRTKTTAGGAQSGSGSGSGSDDNNKNAAVSSVGLPSATFGLAMISVICALFA</sequence>
<evidence type="ECO:0000313" key="3">
    <source>
        <dbReference type="EMBL" id="KAL0575068.1"/>
    </source>
</evidence>
<feature type="signal peptide" evidence="2">
    <location>
        <begin position="1"/>
        <end position="19"/>
    </location>
</feature>
<evidence type="ECO:0000313" key="4">
    <source>
        <dbReference type="Proteomes" id="UP001465976"/>
    </source>
</evidence>
<dbReference type="InterPro" id="IPR052953">
    <property type="entry name" value="Ser-rich/MCO-related"/>
</dbReference>
<evidence type="ECO:0000256" key="1">
    <source>
        <dbReference type="SAM" id="MobiDB-lite"/>
    </source>
</evidence>
<proteinExistence type="predicted"/>
<comment type="caution">
    <text evidence="3">The sequence shown here is derived from an EMBL/GenBank/DDBJ whole genome shotgun (WGS) entry which is preliminary data.</text>
</comment>
<dbReference type="SUPFAM" id="SSF49503">
    <property type="entry name" value="Cupredoxins"/>
    <property type="match status" value="2"/>
</dbReference>
<dbReference type="Gene3D" id="2.60.40.420">
    <property type="entry name" value="Cupredoxins - blue copper proteins"/>
    <property type="match status" value="2"/>
</dbReference>
<feature type="chain" id="PRO_5045123173" description="Cupredoxin" evidence="2">
    <location>
        <begin position="20"/>
        <end position="373"/>
    </location>
</feature>
<evidence type="ECO:0000256" key="2">
    <source>
        <dbReference type="SAM" id="SignalP"/>
    </source>
</evidence>
<name>A0ABR3FI94_9AGAR</name>